<dbReference type="RefSeq" id="WP_173500102.1">
    <property type="nucleotide sequence ID" value="NZ_JABSOD010000004.1"/>
</dbReference>
<feature type="transmembrane region" description="Helical" evidence="1">
    <location>
        <begin position="149"/>
        <end position="170"/>
    </location>
</feature>
<name>A0A7Y5ANW4_9GAMM</name>
<evidence type="ECO:0000313" key="3">
    <source>
        <dbReference type="Proteomes" id="UP000523161"/>
    </source>
</evidence>
<sequence>MAKLSLEAWKSWKEAQQKYDYFVVGLTTTLFTFLGSKYQPEPIGFSQNSFELAALFCLCISILVGVFKLESDISLLSTNLRKIEASEHLDVINKIINAPGPVIDGDTRKEILKTDALDKQEMLAEYVSKSGKGLTIIGKRSELMFRARNVSLVIGFVLLIASKFVGLYAVS</sequence>
<evidence type="ECO:0000256" key="1">
    <source>
        <dbReference type="SAM" id="Phobius"/>
    </source>
</evidence>
<gene>
    <name evidence="2" type="ORF">HRH59_04575</name>
</gene>
<accession>A0A7Y5ANW4</accession>
<keyword evidence="3" id="KW-1185">Reference proteome</keyword>
<feature type="transmembrane region" description="Helical" evidence="1">
    <location>
        <begin position="21"/>
        <end position="38"/>
    </location>
</feature>
<dbReference type="AlphaFoldDB" id="A0A7Y5ANW4"/>
<proteinExistence type="predicted"/>
<evidence type="ECO:0008006" key="4">
    <source>
        <dbReference type="Google" id="ProtNLM"/>
    </source>
</evidence>
<reference evidence="2 3" key="1">
    <citation type="submission" date="2020-06" db="EMBL/GenBank/DDBJ databases">
        <title>Rheinheimera sp. nov., a marine bacterium isolated from coastal.</title>
        <authorList>
            <person name="Yu Q."/>
            <person name="Qi Y."/>
            <person name="Pu J."/>
        </authorList>
    </citation>
    <scope>NUCLEOTIDE SEQUENCE [LARGE SCALE GENOMIC DNA]</scope>
    <source>
        <strain evidence="2 3">YQF-2</strain>
    </source>
</reference>
<evidence type="ECO:0000313" key="2">
    <source>
        <dbReference type="EMBL" id="NRQ41847.1"/>
    </source>
</evidence>
<comment type="caution">
    <text evidence="2">The sequence shown here is derived from an EMBL/GenBank/DDBJ whole genome shotgun (WGS) entry which is preliminary data.</text>
</comment>
<keyword evidence="1" id="KW-0812">Transmembrane</keyword>
<protein>
    <recommendedName>
        <fullName evidence="4">SMODS and SLOG-associating 2TM effector domain-containing protein</fullName>
    </recommendedName>
</protein>
<keyword evidence="1" id="KW-1133">Transmembrane helix</keyword>
<dbReference type="EMBL" id="JABSOD010000004">
    <property type="protein sequence ID" value="NRQ41847.1"/>
    <property type="molecule type" value="Genomic_DNA"/>
</dbReference>
<dbReference type="Proteomes" id="UP000523161">
    <property type="component" value="Unassembled WGS sequence"/>
</dbReference>
<keyword evidence="1" id="KW-0472">Membrane</keyword>
<feature type="transmembrane region" description="Helical" evidence="1">
    <location>
        <begin position="50"/>
        <end position="69"/>
    </location>
</feature>
<organism evidence="2 3">
    <name type="scientific">Rheinheimera lutimaris</name>
    <dbReference type="NCBI Taxonomy" id="2740584"/>
    <lineage>
        <taxon>Bacteria</taxon>
        <taxon>Pseudomonadati</taxon>
        <taxon>Pseudomonadota</taxon>
        <taxon>Gammaproteobacteria</taxon>
        <taxon>Chromatiales</taxon>
        <taxon>Chromatiaceae</taxon>
        <taxon>Rheinheimera</taxon>
    </lineage>
</organism>